<comment type="similarity">
    <text evidence="1">Belongs to the 3-hydroxyacyl-CoA dehydrogenase family.</text>
</comment>
<dbReference type="AlphaFoldDB" id="A0ABD5RSZ3"/>
<dbReference type="Pfam" id="PF00725">
    <property type="entry name" value="3HCDH"/>
    <property type="match status" value="1"/>
</dbReference>
<dbReference type="InterPro" id="IPR006176">
    <property type="entry name" value="3-OHacyl-CoA_DH_NAD-bd"/>
</dbReference>
<keyword evidence="7" id="KW-1185">Reference proteome</keyword>
<reference evidence="6 7" key="1">
    <citation type="journal article" date="2019" name="Int. J. Syst. Evol. Microbiol.">
        <title>The Global Catalogue of Microorganisms (GCM) 10K type strain sequencing project: providing services to taxonomists for standard genome sequencing and annotation.</title>
        <authorList>
            <consortium name="The Broad Institute Genomics Platform"/>
            <consortium name="The Broad Institute Genome Sequencing Center for Infectious Disease"/>
            <person name="Wu L."/>
            <person name="Ma J."/>
        </authorList>
    </citation>
    <scope>NUCLEOTIDE SEQUENCE [LARGE SCALE GENOMIC DNA]</scope>
    <source>
        <strain evidence="6 7">CGMCC 1.12543</strain>
    </source>
</reference>
<accession>A0ABD5RSZ3</accession>
<dbReference type="Gene3D" id="1.10.1040.10">
    <property type="entry name" value="N-(1-d-carboxylethyl)-l-norvaline Dehydrogenase, domain 2"/>
    <property type="match status" value="1"/>
</dbReference>
<dbReference type="InterPro" id="IPR006180">
    <property type="entry name" value="3-OHacyl-CoA_DH_CS"/>
</dbReference>
<gene>
    <name evidence="6" type="ORF">ACFPYI_19790</name>
</gene>
<sequence>MDSPTTVSVIGAGTMGAGLAVQFARHGHRVTLVDHRQANLDDARLRIADAVDLLVEESLAETTAEELFERVEFTLDQDAGVSSAALVVESVSEDIDVKRALFRDVGAAAPDDAILASNTSGLRITDIAAGAERYADRIVGCHWWNPPYVMPLVELVPGEATSDETMDELERLVESVDRTPIRVQRDAPGFVWNRVQFAVLRECMHIVDEGIASVEAVDTAVREGYALRTATVGPFETVDISGVDLFRTIAEGLYPELSARQTPSERFDDLLDAGREGVAAGAGFHEYDESLESVVRRRDREIARVRNALDANDER</sequence>
<evidence type="ECO:0000313" key="7">
    <source>
        <dbReference type="Proteomes" id="UP001596099"/>
    </source>
</evidence>
<proteinExistence type="inferred from homology"/>
<dbReference type="InterPro" id="IPR022694">
    <property type="entry name" value="3-OHacyl-CoA_DH"/>
</dbReference>
<dbReference type="InterPro" id="IPR013328">
    <property type="entry name" value="6PGD_dom2"/>
</dbReference>
<dbReference type="Gene3D" id="3.40.50.720">
    <property type="entry name" value="NAD(P)-binding Rossmann-like Domain"/>
    <property type="match status" value="1"/>
</dbReference>
<evidence type="ECO:0000256" key="3">
    <source>
        <dbReference type="PIRSR" id="PIRSR000105-1"/>
    </source>
</evidence>
<dbReference type="Pfam" id="PF02737">
    <property type="entry name" value="3HCDH_N"/>
    <property type="match status" value="1"/>
</dbReference>
<dbReference type="InterPro" id="IPR008927">
    <property type="entry name" value="6-PGluconate_DH-like_C_sf"/>
</dbReference>
<evidence type="ECO:0000256" key="1">
    <source>
        <dbReference type="ARBA" id="ARBA00009463"/>
    </source>
</evidence>
<organism evidence="6 7">
    <name type="scientific">Halomarina salina</name>
    <dbReference type="NCBI Taxonomy" id="1872699"/>
    <lineage>
        <taxon>Archaea</taxon>
        <taxon>Methanobacteriati</taxon>
        <taxon>Methanobacteriota</taxon>
        <taxon>Stenosarchaea group</taxon>
        <taxon>Halobacteria</taxon>
        <taxon>Halobacteriales</taxon>
        <taxon>Natronomonadaceae</taxon>
        <taxon>Halomarina</taxon>
    </lineage>
</organism>
<dbReference type="PROSITE" id="PS00067">
    <property type="entry name" value="3HCDH"/>
    <property type="match status" value="1"/>
</dbReference>
<dbReference type="Proteomes" id="UP001596099">
    <property type="component" value="Unassembled WGS sequence"/>
</dbReference>
<keyword evidence="2 6" id="KW-0560">Oxidoreductase</keyword>
<dbReference type="InterPro" id="IPR036291">
    <property type="entry name" value="NAD(P)-bd_dom_sf"/>
</dbReference>
<name>A0ABD5RSZ3_9EURY</name>
<evidence type="ECO:0000259" key="5">
    <source>
        <dbReference type="Pfam" id="PF02737"/>
    </source>
</evidence>
<dbReference type="SUPFAM" id="SSF51735">
    <property type="entry name" value="NAD(P)-binding Rossmann-fold domains"/>
    <property type="match status" value="1"/>
</dbReference>
<feature type="domain" description="3-hydroxyacyl-CoA dehydrogenase C-terminal" evidence="4">
    <location>
        <begin position="189"/>
        <end position="287"/>
    </location>
</feature>
<protein>
    <submittedName>
        <fullName evidence="6">3-hydroxyacyl-CoA dehydrogenase family protein</fullName>
        <ecNumber evidence="6">1.1.1.35</ecNumber>
    </submittedName>
</protein>
<feature type="domain" description="3-hydroxyacyl-CoA dehydrogenase NAD binding" evidence="5">
    <location>
        <begin position="6"/>
        <end position="185"/>
    </location>
</feature>
<dbReference type="SUPFAM" id="SSF48179">
    <property type="entry name" value="6-phosphogluconate dehydrogenase C-terminal domain-like"/>
    <property type="match status" value="1"/>
</dbReference>
<dbReference type="InterPro" id="IPR006108">
    <property type="entry name" value="3HC_DH_C"/>
</dbReference>
<dbReference type="PIRSF" id="PIRSF000105">
    <property type="entry name" value="HCDH"/>
    <property type="match status" value="1"/>
</dbReference>
<evidence type="ECO:0000256" key="2">
    <source>
        <dbReference type="ARBA" id="ARBA00023002"/>
    </source>
</evidence>
<dbReference type="PANTHER" id="PTHR48075:SF5">
    <property type="entry name" value="3-HYDROXYBUTYRYL-COA DEHYDROGENASE"/>
    <property type="match status" value="1"/>
</dbReference>
<evidence type="ECO:0000259" key="4">
    <source>
        <dbReference type="Pfam" id="PF00725"/>
    </source>
</evidence>
<dbReference type="RefSeq" id="WP_247420598.1">
    <property type="nucleotide sequence ID" value="NZ_JALLGW010000003.1"/>
</dbReference>
<comment type="caution">
    <text evidence="6">The sequence shown here is derived from an EMBL/GenBank/DDBJ whole genome shotgun (WGS) entry which is preliminary data.</text>
</comment>
<dbReference type="GO" id="GO:0003857">
    <property type="term" value="F:(3S)-3-hydroxyacyl-CoA dehydrogenase (NAD+) activity"/>
    <property type="evidence" value="ECO:0007669"/>
    <property type="project" value="UniProtKB-EC"/>
</dbReference>
<dbReference type="PANTHER" id="PTHR48075">
    <property type="entry name" value="3-HYDROXYACYL-COA DEHYDROGENASE FAMILY PROTEIN"/>
    <property type="match status" value="1"/>
</dbReference>
<dbReference type="EMBL" id="JBHSQH010000002">
    <property type="protein sequence ID" value="MFC5973577.1"/>
    <property type="molecule type" value="Genomic_DNA"/>
</dbReference>
<dbReference type="EC" id="1.1.1.35" evidence="6"/>
<feature type="site" description="Important for catalytic activity" evidence="3">
    <location>
        <position position="142"/>
    </location>
</feature>
<evidence type="ECO:0000313" key="6">
    <source>
        <dbReference type="EMBL" id="MFC5973577.1"/>
    </source>
</evidence>